<evidence type="ECO:0000313" key="2">
    <source>
        <dbReference type="Proteomes" id="UP000253741"/>
    </source>
</evidence>
<reference evidence="1 2" key="1">
    <citation type="submission" date="2018-07" db="EMBL/GenBank/DDBJ databases">
        <title>Streptomyces species from bats.</title>
        <authorList>
            <person name="Dunlap C."/>
        </authorList>
    </citation>
    <scope>NUCLEOTIDE SEQUENCE [LARGE SCALE GENOMIC DNA]</scope>
    <source>
        <strain evidence="1 2">AC230</strain>
    </source>
</reference>
<evidence type="ECO:0000313" key="1">
    <source>
        <dbReference type="EMBL" id="RDG36478.1"/>
    </source>
</evidence>
<dbReference type="EMBL" id="QQNA01000155">
    <property type="protein sequence ID" value="RDG36478.1"/>
    <property type="molecule type" value="Genomic_DNA"/>
</dbReference>
<dbReference type="RefSeq" id="WP_114625144.1">
    <property type="nucleotide sequence ID" value="NZ_QQNA01000155.1"/>
</dbReference>
<organism evidence="1 2">
    <name type="scientific">Streptomyces corynorhini</name>
    <dbReference type="NCBI Taxonomy" id="2282652"/>
    <lineage>
        <taxon>Bacteria</taxon>
        <taxon>Bacillati</taxon>
        <taxon>Actinomycetota</taxon>
        <taxon>Actinomycetes</taxon>
        <taxon>Kitasatosporales</taxon>
        <taxon>Streptomycetaceae</taxon>
        <taxon>Streptomyces</taxon>
    </lineage>
</organism>
<dbReference type="OrthoDB" id="4272621at2"/>
<proteinExistence type="predicted"/>
<comment type="caution">
    <text evidence="1">The sequence shown here is derived from an EMBL/GenBank/DDBJ whole genome shotgun (WGS) entry which is preliminary data.</text>
</comment>
<dbReference type="AlphaFoldDB" id="A0A370B3U0"/>
<sequence>MSEQHETTTPPRISLMAAAELRDALRALGEGRGPAAIASLMAIDADSWEAVEQRLAAIVGNDLRALLLSAAGGTTDTEAAKFLG</sequence>
<dbReference type="Proteomes" id="UP000253741">
    <property type="component" value="Unassembled WGS sequence"/>
</dbReference>
<accession>A0A370B3U0</accession>
<gene>
    <name evidence="1" type="ORF">DVH02_19690</name>
</gene>
<keyword evidence="2" id="KW-1185">Reference proteome</keyword>
<protein>
    <submittedName>
        <fullName evidence="1">Uncharacterized protein</fullName>
    </submittedName>
</protein>
<name>A0A370B3U0_9ACTN</name>